<keyword evidence="8 10" id="KW-0326">Glycosidase</keyword>
<evidence type="ECO:0000256" key="4">
    <source>
        <dbReference type="ARBA" id="ARBA00022729"/>
    </source>
</evidence>
<evidence type="ECO:0000313" key="13">
    <source>
        <dbReference type="EMBL" id="KAK7724361.1"/>
    </source>
</evidence>
<evidence type="ECO:0000256" key="2">
    <source>
        <dbReference type="ARBA" id="ARBA00008834"/>
    </source>
</evidence>
<comment type="caution">
    <text evidence="13">The sequence shown here is derived from an EMBL/GenBank/DDBJ whole genome shotgun (WGS) entry which is preliminary data.</text>
</comment>
<dbReference type="SUPFAM" id="SSF51126">
    <property type="entry name" value="Pectin lyase-like"/>
    <property type="match status" value="1"/>
</dbReference>
<dbReference type="Gene3D" id="2.160.20.10">
    <property type="entry name" value="Single-stranded right-handed beta-helix, Pectin lyase-like"/>
    <property type="match status" value="1"/>
</dbReference>
<keyword evidence="5 10" id="KW-0378">Hydrolase</keyword>
<evidence type="ECO:0000256" key="8">
    <source>
        <dbReference type="ARBA" id="ARBA00023295"/>
    </source>
</evidence>
<evidence type="ECO:0008006" key="15">
    <source>
        <dbReference type="Google" id="ProtNLM"/>
    </source>
</evidence>
<keyword evidence="6" id="KW-1015">Disulfide bond</keyword>
<evidence type="ECO:0000256" key="3">
    <source>
        <dbReference type="ARBA" id="ARBA00022525"/>
    </source>
</evidence>
<feature type="region of interest" description="Disordered" evidence="11">
    <location>
        <begin position="492"/>
        <end position="519"/>
    </location>
</feature>
<evidence type="ECO:0000256" key="10">
    <source>
        <dbReference type="RuleBase" id="RU361169"/>
    </source>
</evidence>
<name>A0ABR1P1Q8_DIAER</name>
<dbReference type="InterPro" id="IPR012334">
    <property type="entry name" value="Pectin_lyas_fold"/>
</dbReference>
<dbReference type="EMBL" id="JAKNSF020000058">
    <property type="protein sequence ID" value="KAK7724361.1"/>
    <property type="molecule type" value="Genomic_DNA"/>
</dbReference>
<keyword evidence="7" id="KW-0325">Glycoprotein</keyword>
<evidence type="ECO:0000256" key="12">
    <source>
        <dbReference type="SAM" id="SignalP"/>
    </source>
</evidence>
<keyword evidence="3" id="KW-0964">Secreted</keyword>
<evidence type="ECO:0000256" key="5">
    <source>
        <dbReference type="ARBA" id="ARBA00022801"/>
    </source>
</evidence>
<feature type="chain" id="PRO_5047363820" description="Rhamnogalacturonase A" evidence="12">
    <location>
        <begin position="23"/>
        <end position="519"/>
    </location>
</feature>
<comment type="subcellular location">
    <subcellularLocation>
        <location evidence="1">Secreted</location>
    </subcellularLocation>
</comment>
<dbReference type="Proteomes" id="UP001430848">
    <property type="component" value="Unassembled WGS sequence"/>
</dbReference>
<reference evidence="13 14" key="1">
    <citation type="submission" date="2024-02" db="EMBL/GenBank/DDBJ databases">
        <title>De novo assembly and annotation of 12 fungi associated with fruit tree decline syndrome in Ontario, Canada.</title>
        <authorList>
            <person name="Sulman M."/>
            <person name="Ellouze W."/>
            <person name="Ilyukhin E."/>
        </authorList>
    </citation>
    <scope>NUCLEOTIDE SEQUENCE [LARGE SCALE GENOMIC DNA]</scope>
    <source>
        <strain evidence="13 14">M169</strain>
    </source>
</reference>
<protein>
    <recommendedName>
        <fullName evidence="15">Rhamnogalacturonase A</fullName>
    </recommendedName>
</protein>
<keyword evidence="9" id="KW-0961">Cell wall biogenesis/degradation</keyword>
<feature type="signal peptide" evidence="12">
    <location>
        <begin position="1"/>
        <end position="22"/>
    </location>
</feature>
<dbReference type="PANTHER" id="PTHR31736:SF19">
    <property type="entry name" value="PECTIN LYASE SUPERFAMILY PROTEIN-RELATED"/>
    <property type="match status" value="1"/>
</dbReference>
<dbReference type="InterPro" id="IPR000743">
    <property type="entry name" value="Glyco_hydro_28"/>
</dbReference>
<evidence type="ECO:0000256" key="11">
    <source>
        <dbReference type="SAM" id="MobiDB-lite"/>
    </source>
</evidence>
<organism evidence="13 14">
    <name type="scientific">Diaporthe eres</name>
    <name type="common">Phomopsis oblonga</name>
    <dbReference type="NCBI Taxonomy" id="83184"/>
    <lineage>
        <taxon>Eukaryota</taxon>
        <taxon>Fungi</taxon>
        <taxon>Dikarya</taxon>
        <taxon>Ascomycota</taxon>
        <taxon>Pezizomycotina</taxon>
        <taxon>Sordariomycetes</taxon>
        <taxon>Sordariomycetidae</taxon>
        <taxon>Diaporthales</taxon>
        <taxon>Diaporthaceae</taxon>
        <taxon>Diaporthe</taxon>
        <taxon>Diaporthe eres species complex</taxon>
    </lineage>
</organism>
<dbReference type="InterPro" id="IPR011050">
    <property type="entry name" value="Pectin_lyase_fold/virulence"/>
</dbReference>
<keyword evidence="4 12" id="KW-0732">Signal</keyword>
<comment type="similarity">
    <text evidence="2 10">Belongs to the glycosyl hydrolase 28 family.</text>
</comment>
<keyword evidence="14" id="KW-1185">Reference proteome</keyword>
<evidence type="ECO:0000256" key="9">
    <source>
        <dbReference type="ARBA" id="ARBA00023316"/>
    </source>
</evidence>
<sequence length="519" mass="54881">MAPRMLISGLLATASLILPAAAQLSGTVGPTTTTSAKQSAKQCNILDYGGTADASTDNGDAIAAAWKDCASGGEVLIPEGDYGMATWVKLSGGTGTSINLEGTIYRTGQDSGNMFMIEHSTDFEFYSASSKGAIQGYGYEFHKNGEYGARLLRLYDVQDFSVHDIVLVDAPQFHLSLDTCTNGEVYNMIIHGGYEGGLDGIDVWGSNIWIHDIEVSNKDECVTVKDPSDHLLIEQVHCNWSGGCAMGSLATDIDIHDIEYNYVYTHHSNQMYMIKSSGGSGNVKNLAFNNFMGHSNAYTLDFDTAWASMSVSEGDGINYSNISFSGWSGTCEDGTERGPIKMNCPEAVPCTDITVEDFSVWTDSGDEVLYACQNAYGQGACLNTADATTAYSSTQTITTSGDASYSTMANELTTGWDISSSIPIPTMPASFYPGRQPISAILNGGGSSADTNDKAVAQASVTRAASSGNVGATGNAPSLPSATGFVTRYSSAAAPRPTTGDQGNRGWGQDWGSFGWGQR</sequence>
<dbReference type="Pfam" id="PF00295">
    <property type="entry name" value="Glyco_hydro_28"/>
    <property type="match status" value="1"/>
</dbReference>
<gene>
    <name evidence="13" type="ORF">SLS63_008749</name>
</gene>
<accession>A0ABR1P1Q8</accession>
<dbReference type="PANTHER" id="PTHR31736">
    <property type="match status" value="1"/>
</dbReference>
<evidence type="ECO:0000256" key="7">
    <source>
        <dbReference type="ARBA" id="ARBA00023180"/>
    </source>
</evidence>
<proteinExistence type="inferred from homology"/>
<evidence type="ECO:0000256" key="6">
    <source>
        <dbReference type="ARBA" id="ARBA00023157"/>
    </source>
</evidence>
<evidence type="ECO:0000313" key="14">
    <source>
        <dbReference type="Proteomes" id="UP001430848"/>
    </source>
</evidence>
<evidence type="ECO:0000256" key="1">
    <source>
        <dbReference type="ARBA" id="ARBA00004613"/>
    </source>
</evidence>